<gene>
    <name evidence="2" type="ORF">GA0070606_3505</name>
</gene>
<dbReference type="Proteomes" id="UP000199001">
    <property type="component" value="Unassembled WGS sequence"/>
</dbReference>
<evidence type="ECO:0000313" key="2">
    <source>
        <dbReference type="EMBL" id="SCL61793.1"/>
    </source>
</evidence>
<accession>A0A1C6V604</accession>
<keyword evidence="3" id="KW-1185">Reference proteome</keyword>
<dbReference type="InterPro" id="IPR036388">
    <property type="entry name" value="WH-like_DNA-bd_sf"/>
</dbReference>
<dbReference type="GO" id="GO:0006950">
    <property type="term" value="P:response to stress"/>
    <property type="evidence" value="ECO:0007669"/>
    <property type="project" value="TreeGrafter"/>
</dbReference>
<dbReference type="PANTHER" id="PTHR33164">
    <property type="entry name" value="TRANSCRIPTIONAL REGULATOR, MARR FAMILY"/>
    <property type="match status" value="1"/>
</dbReference>
<dbReference type="OrthoDB" id="3237509at2"/>
<dbReference type="InterPro" id="IPR039422">
    <property type="entry name" value="MarR/SlyA-like"/>
</dbReference>
<dbReference type="SMART" id="SM00347">
    <property type="entry name" value="HTH_MARR"/>
    <property type="match status" value="1"/>
</dbReference>
<dbReference type="STRING" id="47855.GA0070606_3505"/>
<evidence type="ECO:0000313" key="3">
    <source>
        <dbReference type="Proteomes" id="UP000199001"/>
    </source>
</evidence>
<dbReference type="GO" id="GO:0003677">
    <property type="term" value="F:DNA binding"/>
    <property type="evidence" value="ECO:0007669"/>
    <property type="project" value="UniProtKB-KW"/>
</dbReference>
<organism evidence="2 3">
    <name type="scientific">Micromonospora citrea</name>
    <dbReference type="NCBI Taxonomy" id="47855"/>
    <lineage>
        <taxon>Bacteria</taxon>
        <taxon>Bacillati</taxon>
        <taxon>Actinomycetota</taxon>
        <taxon>Actinomycetes</taxon>
        <taxon>Micromonosporales</taxon>
        <taxon>Micromonosporaceae</taxon>
        <taxon>Micromonospora</taxon>
    </lineage>
</organism>
<proteinExistence type="predicted"/>
<dbReference type="PROSITE" id="PS50995">
    <property type="entry name" value="HTH_MARR_2"/>
    <property type="match status" value="1"/>
</dbReference>
<dbReference type="PANTHER" id="PTHR33164:SF104">
    <property type="entry name" value="TRANSCRIPTIONAL REGULATORY PROTEIN"/>
    <property type="match status" value="1"/>
</dbReference>
<protein>
    <submittedName>
        <fullName evidence="2">DNA-binding transcriptional regulator, MarR family</fullName>
    </submittedName>
</protein>
<name>A0A1C6V604_9ACTN</name>
<dbReference type="AlphaFoldDB" id="A0A1C6V604"/>
<reference evidence="3" key="1">
    <citation type="submission" date="2016-06" db="EMBL/GenBank/DDBJ databases">
        <authorList>
            <person name="Varghese N."/>
            <person name="Submissions Spin"/>
        </authorList>
    </citation>
    <scope>NUCLEOTIDE SEQUENCE [LARGE SCALE GENOMIC DNA]</scope>
    <source>
        <strain evidence="3">DSM 43903</strain>
    </source>
</reference>
<dbReference type="InterPro" id="IPR036390">
    <property type="entry name" value="WH_DNA-bd_sf"/>
</dbReference>
<dbReference type="SUPFAM" id="SSF46785">
    <property type="entry name" value="Winged helix' DNA-binding domain"/>
    <property type="match status" value="1"/>
</dbReference>
<dbReference type="Gene3D" id="1.10.10.10">
    <property type="entry name" value="Winged helix-like DNA-binding domain superfamily/Winged helix DNA-binding domain"/>
    <property type="match status" value="1"/>
</dbReference>
<sequence length="172" mass="19228">MSTGTDRAGWIEAAWRRERPDLDPSSIAVVTRIWQLAKVFSDERRRLLATLDIDPALLDLLGTLRRAGHPYTLSTRELAEQTLVTPAAISQRLTRAERQEWVTRTPGPDRRVLVQLTDGGRDLIDHVAGQIFDRERELLASLTAAEQRQLATQLERLIHAIAEPGPIPTVGA</sequence>
<dbReference type="GO" id="GO:0003700">
    <property type="term" value="F:DNA-binding transcription factor activity"/>
    <property type="evidence" value="ECO:0007669"/>
    <property type="project" value="InterPro"/>
</dbReference>
<dbReference type="Pfam" id="PF12802">
    <property type="entry name" value="MarR_2"/>
    <property type="match status" value="1"/>
</dbReference>
<dbReference type="InterPro" id="IPR000835">
    <property type="entry name" value="HTH_MarR-typ"/>
</dbReference>
<evidence type="ECO:0000259" key="1">
    <source>
        <dbReference type="PROSITE" id="PS50995"/>
    </source>
</evidence>
<dbReference type="EMBL" id="FMHZ01000002">
    <property type="protein sequence ID" value="SCL61793.1"/>
    <property type="molecule type" value="Genomic_DNA"/>
</dbReference>
<dbReference type="RefSeq" id="WP_091101168.1">
    <property type="nucleotide sequence ID" value="NZ_FMHZ01000002.1"/>
</dbReference>
<keyword evidence="2" id="KW-0238">DNA-binding</keyword>
<feature type="domain" description="HTH marR-type" evidence="1">
    <location>
        <begin position="26"/>
        <end position="159"/>
    </location>
</feature>